<accession>A0A7Z0PFV5</accession>
<dbReference type="EMBL" id="JABMKT010000016">
    <property type="protein sequence ID" value="NYV27948.1"/>
    <property type="molecule type" value="Genomic_DNA"/>
</dbReference>
<evidence type="ECO:0000313" key="2">
    <source>
        <dbReference type="Proteomes" id="UP000526184"/>
    </source>
</evidence>
<proteinExistence type="predicted"/>
<name>A0A7Z0PFV5_9FUSO</name>
<sequence>MYIALNNKTIKVKFTNMENEVTVKELNDMEKEKLDITTSNYVYKIIRLIDS</sequence>
<gene>
    <name evidence="1" type="ORF">HP397_03820</name>
</gene>
<protein>
    <submittedName>
        <fullName evidence="1">Uncharacterized protein</fullName>
    </submittedName>
</protein>
<reference evidence="1 2" key="1">
    <citation type="submission" date="2020-05" db="EMBL/GenBank/DDBJ databases">
        <title>Streptobacillus felis strain LHL191014123.</title>
        <authorList>
            <person name="Fawzy A."/>
            <person name="Rau J."/>
            <person name="Risse K."/>
            <person name="Schauerte N."/>
            <person name="Geiger C."/>
            <person name="Blom J."/>
            <person name="Imirzalioglu C."/>
            <person name="Falgenhauer J."/>
            <person name="Bach A."/>
            <person name="Herden C."/>
            <person name="Eisenberg T."/>
        </authorList>
    </citation>
    <scope>NUCLEOTIDE SEQUENCE [LARGE SCALE GENOMIC DNA]</scope>
    <source>
        <strain evidence="1 2">LHL191014123</strain>
    </source>
</reference>
<comment type="caution">
    <text evidence="1">The sequence shown here is derived from an EMBL/GenBank/DDBJ whole genome shotgun (WGS) entry which is preliminary data.</text>
</comment>
<organism evidence="1 2">
    <name type="scientific">Streptobacillus felis</name>
    <dbReference type="NCBI Taxonomy" id="1384509"/>
    <lineage>
        <taxon>Bacteria</taxon>
        <taxon>Fusobacteriati</taxon>
        <taxon>Fusobacteriota</taxon>
        <taxon>Fusobacteriia</taxon>
        <taxon>Fusobacteriales</taxon>
        <taxon>Leptotrichiaceae</taxon>
        <taxon>Streptobacillus</taxon>
    </lineage>
</organism>
<dbReference type="AlphaFoldDB" id="A0A7Z0PFV5"/>
<dbReference type="Proteomes" id="UP000526184">
    <property type="component" value="Unassembled WGS sequence"/>
</dbReference>
<keyword evidence="2" id="KW-1185">Reference proteome</keyword>
<dbReference type="RefSeq" id="WP_180136057.1">
    <property type="nucleotide sequence ID" value="NZ_JABMKT010000016.1"/>
</dbReference>
<evidence type="ECO:0000313" key="1">
    <source>
        <dbReference type="EMBL" id="NYV27948.1"/>
    </source>
</evidence>